<gene>
    <name evidence="1" type="ORF">NUW58_g1391</name>
</gene>
<dbReference type="Proteomes" id="UP001143856">
    <property type="component" value="Unassembled WGS sequence"/>
</dbReference>
<organism evidence="1 2">
    <name type="scientific">Xylaria curta</name>
    <dbReference type="NCBI Taxonomy" id="42375"/>
    <lineage>
        <taxon>Eukaryota</taxon>
        <taxon>Fungi</taxon>
        <taxon>Dikarya</taxon>
        <taxon>Ascomycota</taxon>
        <taxon>Pezizomycotina</taxon>
        <taxon>Sordariomycetes</taxon>
        <taxon>Xylariomycetidae</taxon>
        <taxon>Xylariales</taxon>
        <taxon>Xylariaceae</taxon>
        <taxon>Xylaria</taxon>
    </lineage>
</organism>
<comment type="caution">
    <text evidence="1">The sequence shown here is derived from an EMBL/GenBank/DDBJ whole genome shotgun (WGS) entry which is preliminary data.</text>
</comment>
<dbReference type="EMBL" id="JAPDGR010000149">
    <property type="protein sequence ID" value="KAJ2995029.1"/>
    <property type="molecule type" value="Genomic_DNA"/>
</dbReference>
<proteinExistence type="predicted"/>
<accession>A0ACC1PKJ3</accession>
<reference evidence="1" key="1">
    <citation type="submission" date="2022-10" db="EMBL/GenBank/DDBJ databases">
        <title>Genome Sequence of Xylaria curta.</title>
        <authorList>
            <person name="Buettner E."/>
        </authorList>
    </citation>
    <scope>NUCLEOTIDE SEQUENCE</scope>
    <source>
        <strain evidence="1">Babe10</strain>
    </source>
</reference>
<name>A0ACC1PKJ3_9PEZI</name>
<keyword evidence="2" id="KW-1185">Reference proteome</keyword>
<evidence type="ECO:0000313" key="2">
    <source>
        <dbReference type="Proteomes" id="UP001143856"/>
    </source>
</evidence>
<evidence type="ECO:0000313" key="1">
    <source>
        <dbReference type="EMBL" id="KAJ2995029.1"/>
    </source>
</evidence>
<protein>
    <submittedName>
        <fullName evidence="1">Uncharacterized protein</fullName>
    </submittedName>
</protein>
<sequence>MSERSMIPVSTNRGLAFQNPFLWAKHRALRGDFVLTPQEWFNVNSRIKKSVDKILPYGYLIQGPGPKTPIKRPCSLADPSVQQKIRAMAENPDHPEFRYTYLNGKVWFSFRIIDLEEARQPLIDDSSQGSQEIDDDTF</sequence>